<dbReference type="EMBL" id="KZ668104">
    <property type="protein sequence ID" value="PPR88944.1"/>
    <property type="molecule type" value="Genomic_DNA"/>
</dbReference>
<reference evidence="1 2" key="1">
    <citation type="submission" date="2015-01" db="EMBL/GenBank/DDBJ databases">
        <title>Genome of allotetraploid Gossypium barbadense reveals genomic plasticity and fiber elongation in cotton evolution.</title>
        <authorList>
            <person name="Chen X."/>
            <person name="Liu X."/>
            <person name="Zhao B."/>
            <person name="Zheng H."/>
            <person name="Hu Y."/>
            <person name="Lu G."/>
            <person name="Yang C."/>
            <person name="Chen J."/>
            <person name="Shan C."/>
            <person name="Zhang L."/>
            <person name="Zhou Y."/>
            <person name="Wang L."/>
            <person name="Guo W."/>
            <person name="Bai Y."/>
            <person name="Ruan J."/>
            <person name="Shangguan X."/>
            <person name="Mao Y."/>
            <person name="Jiang J."/>
            <person name="Zhu Y."/>
            <person name="Lei J."/>
            <person name="Kang H."/>
            <person name="Chen S."/>
            <person name="He X."/>
            <person name="Wang R."/>
            <person name="Wang Y."/>
            <person name="Chen J."/>
            <person name="Wang L."/>
            <person name="Yu S."/>
            <person name="Wang B."/>
            <person name="Wei J."/>
            <person name="Song S."/>
            <person name="Lu X."/>
            <person name="Gao Z."/>
            <person name="Gu W."/>
            <person name="Deng X."/>
            <person name="Ma D."/>
            <person name="Wang S."/>
            <person name="Liang W."/>
            <person name="Fang L."/>
            <person name="Cai C."/>
            <person name="Zhu X."/>
            <person name="Zhou B."/>
            <person name="Zhang Y."/>
            <person name="Chen Z."/>
            <person name="Xu S."/>
            <person name="Zhu R."/>
            <person name="Wang S."/>
            <person name="Zhang T."/>
            <person name="Zhao G."/>
        </authorList>
    </citation>
    <scope>NUCLEOTIDE SEQUENCE [LARGE SCALE GENOMIC DNA]</scope>
    <source>
        <strain evidence="2">cv. Xinhai21</strain>
        <tissue evidence="1">Leaf</tissue>
    </source>
</reference>
<evidence type="ECO:0000313" key="1">
    <source>
        <dbReference type="EMBL" id="PPR88944.1"/>
    </source>
</evidence>
<name>A0A2P5WCW5_GOSBA</name>
<gene>
    <name evidence="1" type="ORF">GOBAR_AA31740</name>
</gene>
<dbReference type="AlphaFoldDB" id="A0A2P5WCW5"/>
<proteinExistence type="predicted"/>
<dbReference type="Proteomes" id="UP000239757">
    <property type="component" value="Unassembled WGS sequence"/>
</dbReference>
<accession>A0A2P5WCW5</accession>
<sequence>MSSSREKKTAVPVSKKRKEAAAVEQVQLVDAIRALLTTDPWEIFFGIIEPTYLELTMELCSTFHLQTVMTNYNDPGTVQFHLGRLVRQLSAPEFETDALIPGSATYTPSRSKASALPPSLRYLHSILAHTLTGRMGVSPLAPMYGARHFGLLNTVAQESSLTLIGQMSLQGISSMLSMRMIDKLRGTYPPQYRLAQFIEEEAPEDITDDVPHSTRTHRLSHDHLLVQVPDAITVIKSSKAHYYSGTRNSTGNGSP</sequence>
<evidence type="ECO:0000313" key="2">
    <source>
        <dbReference type="Proteomes" id="UP000239757"/>
    </source>
</evidence>
<organism evidence="1 2">
    <name type="scientific">Gossypium barbadense</name>
    <name type="common">Sea Island cotton</name>
    <name type="synonym">Hibiscus barbadensis</name>
    <dbReference type="NCBI Taxonomy" id="3634"/>
    <lineage>
        <taxon>Eukaryota</taxon>
        <taxon>Viridiplantae</taxon>
        <taxon>Streptophyta</taxon>
        <taxon>Embryophyta</taxon>
        <taxon>Tracheophyta</taxon>
        <taxon>Spermatophyta</taxon>
        <taxon>Magnoliopsida</taxon>
        <taxon>eudicotyledons</taxon>
        <taxon>Gunneridae</taxon>
        <taxon>Pentapetalae</taxon>
        <taxon>rosids</taxon>
        <taxon>malvids</taxon>
        <taxon>Malvales</taxon>
        <taxon>Malvaceae</taxon>
        <taxon>Malvoideae</taxon>
        <taxon>Gossypium</taxon>
    </lineage>
</organism>
<protein>
    <submittedName>
        <fullName evidence="1">Uncharacterized protein</fullName>
    </submittedName>
</protein>